<reference evidence="2" key="2">
    <citation type="submission" date="2015-01" db="EMBL/GenBank/DDBJ databases">
        <title>Evolutionary Origins and Diversification of the Mycorrhizal Mutualists.</title>
        <authorList>
            <consortium name="DOE Joint Genome Institute"/>
            <consortium name="Mycorrhizal Genomics Consortium"/>
            <person name="Kohler A."/>
            <person name="Kuo A."/>
            <person name="Nagy L.G."/>
            <person name="Floudas D."/>
            <person name="Copeland A."/>
            <person name="Barry K.W."/>
            <person name="Cichocki N."/>
            <person name="Veneault-Fourrey C."/>
            <person name="LaButti K."/>
            <person name="Lindquist E.A."/>
            <person name="Lipzen A."/>
            <person name="Lundell T."/>
            <person name="Morin E."/>
            <person name="Murat C."/>
            <person name="Riley R."/>
            <person name="Ohm R."/>
            <person name="Sun H."/>
            <person name="Tunlid A."/>
            <person name="Henrissat B."/>
            <person name="Grigoriev I.V."/>
            <person name="Hibbett D.S."/>
            <person name="Martin F."/>
        </authorList>
    </citation>
    <scope>NUCLEOTIDE SEQUENCE [LARGE SCALE GENOMIC DNA]</scope>
    <source>
        <strain evidence="2">Ve08.2h10</strain>
    </source>
</reference>
<evidence type="ECO:0000313" key="2">
    <source>
        <dbReference type="Proteomes" id="UP000054538"/>
    </source>
</evidence>
<evidence type="ECO:0000313" key="1">
    <source>
        <dbReference type="EMBL" id="KIK99494.1"/>
    </source>
</evidence>
<organism evidence="1 2">
    <name type="scientific">Paxillus rubicundulus Ve08.2h10</name>
    <dbReference type="NCBI Taxonomy" id="930991"/>
    <lineage>
        <taxon>Eukaryota</taxon>
        <taxon>Fungi</taxon>
        <taxon>Dikarya</taxon>
        <taxon>Basidiomycota</taxon>
        <taxon>Agaricomycotina</taxon>
        <taxon>Agaricomycetes</taxon>
        <taxon>Agaricomycetidae</taxon>
        <taxon>Boletales</taxon>
        <taxon>Paxilineae</taxon>
        <taxon>Paxillaceae</taxon>
        <taxon>Paxillus</taxon>
    </lineage>
</organism>
<dbReference type="InParanoid" id="A0A0D0E9K7"/>
<protein>
    <submittedName>
        <fullName evidence="1">Uncharacterized protein</fullName>
    </submittedName>
</protein>
<dbReference type="Proteomes" id="UP000054538">
    <property type="component" value="Unassembled WGS sequence"/>
</dbReference>
<keyword evidence="2" id="KW-1185">Reference proteome</keyword>
<proteinExistence type="predicted"/>
<sequence length="60" mass="7219">MVSIQNELRTSTEIQLKNNFSCDTRWKRSMAAYPLSTTEIWMKRAVRWVAEKRFGNEVYF</sequence>
<dbReference type="HOGENOM" id="CLU_2942452_0_0_1"/>
<name>A0A0D0E9K7_9AGAM</name>
<gene>
    <name evidence="1" type="ORF">PAXRUDRAFT_504379</name>
</gene>
<accession>A0A0D0E9K7</accession>
<dbReference type="AlphaFoldDB" id="A0A0D0E9K7"/>
<dbReference type="EMBL" id="KN824857">
    <property type="protein sequence ID" value="KIK99494.1"/>
    <property type="molecule type" value="Genomic_DNA"/>
</dbReference>
<reference evidence="1 2" key="1">
    <citation type="submission" date="2014-04" db="EMBL/GenBank/DDBJ databases">
        <authorList>
            <consortium name="DOE Joint Genome Institute"/>
            <person name="Kuo A."/>
            <person name="Kohler A."/>
            <person name="Jargeat P."/>
            <person name="Nagy L.G."/>
            <person name="Floudas D."/>
            <person name="Copeland A."/>
            <person name="Barry K.W."/>
            <person name="Cichocki N."/>
            <person name="Veneault-Fourrey C."/>
            <person name="LaButti K."/>
            <person name="Lindquist E.A."/>
            <person name="Lipzen A."/>
            <person name="Lundell T."/>
            <person name="Morin E."/>
            <person name="Murat C."/>
            <person name="Sun H."/>
            <person name="Tunlid A."/>
            <person name="Henrissat B."/>
            <person name="Grigoriev I.V."/>
            <person name="Hibbett D.S."/>
            <person name="Martin F."/>
            <person name="Nordberg H.P."/>
            <person name="Cantor M.N."/>
            <person name="Hua S.X."/>
        </authorList>
    </citation>
    <scope>NUCLEOTIDE SEQUENCE [LARGE SCALE GENOMIC DNA]</scope>
    <source>
        <strain evidence="1 2">Ve08.2h10</strain>
    </source>
</reference>